<keyword evidence="1" id="KW-0472">Membrane</keyword>
<sequence>MPAKVYGLIGYPSTWQIIGFAFLNVLVGFVIGFFLGRKSKPGNNSGDKRD</sequence>
<evidence type="ECO:0000313" key="3">
    <source>
        <dbReference type="Proteomes" id="UP000182743"/>
    </source>
</evidence>
<protein>
    <submittedName>
        <fullName evidence="2">Uncharacterized protein</fullName>
    </submittedName>
</protein>
<name>A0A1J5NKH5_NEOTH</name>
<dbReference type="RefSeq" id="WP_177223272.1">
    <property type="nucleotide sequence ID" value="NZ_CP136417.1"/>
</dbReference>
<gene>
    <name evidence="2" type="ORF">MOOR_20020</name>
</gene>
<dbReference type="Proteomes" id="UP000182743">
    <property type="component" value="Unassembled WGS sequence"/>
</dbReference>
<keyword evidence="1" id="KW-0812">Transmembrane</keyword>
<evidence type="ECO:0000313" key="2">
    <source>
        <dbReference type="EMBL" id="OIQ08459.1"/>
    </source>
</evidence>
<evidence type="ECO:0000256" key="1">
    <source>
        <dbReference type="SAM" id="Phobius"/>
    </source>
</evidence>
<proteinExistence type="predicted"/>
<keyword evidence="1" id="KW-1133">Transmembrane helix</keyword>
<organism evidence="2 3">
    <name type="scientific">Neomoorella thermoacetica</name>
    <name type="common">Clostridium thermoaceticum</name>
    <dbReference type="NCBI Taxonomy" id="1525"/>
    <lineage>
        <taxon>Bacteria</taxon>
        <taxon>Bacillati</taxon>
        <taxon>Bacillota</taxon>
        <taxon>Clostridia</taxon>
        <taxon>Neomoorellales</taxon>
        <taxon>Neomoorellaceae</taxon>
        <taxon>Neomoorella</taxon>
    </lineage>
</organism>
<dbReference type="AlphaFoldDB" id="A0A1J5NKH5"/>
<dbReference type="EMBL" id="MIHH01000011">
    <property type="protein sequence ID" value="OIQ08459.1"/>
    <property type="molecule type" value="Genomic_DNA"/>
</dbReference>
<feature type="transmembrane region" description="Helical" evidence="1">
    <location>
        <begin position="15"/>
        <end position="35"/>
    </location>
</feature>
<accession>A0A1J5NKH5</accession>
<reference evidence="2 3" key="1">
    <citation type="submission" date="2016-08" db="EMBL/GenBank/DDBJ databases">
        <title>Genome-based comparison of Moorella thermoacetic strains.</title>
        <authorList>
            <person name="Poehlein A."/>
            <person name="Bengelsdorf F.R."/>
            <person name="Esser C."/>
            <person name="Duerre P."/>
            <person name="Daniel R."/>
        </authorList>
    </citation>
    <scope>NUCLEOTIDE SEQUENCE [LARGE SCALE GENOMIC DNA]</scope>
    <source>
        <strain evidence="2 3">DSM 11768</strain>
    </source>
</reference>
<comment type="caution">
    <text evidence="2">The sequence shown here is derived from an EMBL/GenBank/DDBJ whole genome shotgun (WGS) entry which is preliminary data.</text>
</comment>